<comment type="caution">
    <text evidence="6">The sequence shown here is derived from an EMBL/GenBank/DDBJ whole genome shotgun (WGS) entry which is preliminary data.</text>
</comment>
<evidence type="ECO:0000256" key="3">
    <source>
        <dbReference type="ARBA" id="ARBA00022989"/>
    </source>
</evidence>
<evidence type="ECO:0000256" key="1">
    <source>
        <dbReference type="ARBA" id="ARBA00004141"/>
    </source>
</evidence>
<dbReference type="PANTHER" id="PTHR12665">
    <property type="entry name" value="ORMDL PROTEINS"/>
    <property type="match status" value="1"/>
</dbReference>
<dbReference type="OrthoDB" id="1932233at2759"/>
<feature type="transmembrane region" description="Helical" evidence="5">
    <location>
        <begin position="131"/>
        <end position="150"/>
    </location>
</feature>
<dbReference type="EMBL" id="JAPDFW010000056">
    <property type="protein sequence ID" value="KAJ5077879.1"/>
    <property type="molecule type" value="Genomic_DNA"/>
</dbReference>
<gene>
    <name evidence="6" type="ORF">M0811_05569</name>
</gene>
<keyword evidence="7" id="KW-1185">Reference proteome</keyword>
<dbReference type="Proteomes" id="UP001149090">
    <property type="component" value="Unassembled WGS sequence"/>
</dbReference>
<reference evidence="6" key="1">
    <citation type="submission" date="2022-10" db="EMBL/GenBank/DDBJ databases">
        <title>Novel sulphate-reducing endosymbionts in the free-living metamonad Anaeramoeba.</title>
        <authorList>
            <person name="Jerlstrom-Hultqvist J."/>
            <person name="Cepicka I."/>
            <person name="Gallot-Lavallee L."/>
            <person name="Salas-Leiva D."/>
            <person name="Curtis B.A."/>
            <person name="Zahonova K."/>
            <person name="Pipaliya S."/>
            <person name="Dacks J."/>
            <person name="Roger A.J."/>
        </authorList>
    </citation>
    <scope>NUCLEOTIDE SEQUENCE</scope>
    <source>
        <strain evidence="6">BMAN</strain>
    </source>
</reference>
<evidence type="ECO:0000313" key="7">
    <source>
        <dbReference type="Proteomes" id="UP001149090"/>
    </source>
</evidence>
<evidence type="ECO:0000256" key="2">
    <source>
        <dbReference type="ARBA" id="ARBA00022692"/>
    </source>
</evidence>
<feature type="transmembrane region" description="Helical" evidence="5">
    <location>
        <begin position="55"/>
        <end position="76"/>
    </location>
</feature>
<sequence>MLLKVPSEKQVQNNGEPVVIRSVNWASDKYFWAIYLCLIVGFRVFMWMIGVENAGTAWTITNITHTIITFFAFHWVKGTPFDYDQGRFDRHTFWEQIDFEVQNTWTRKVLIVIPIVLFMITISHTKLSLTAFGLNIFASGVIVIAKVPFMHKVRILGINK</sequence>
<proteinExistence type="predicted"/>
<keyword evidence="3 5" id="KW-1133">Transmembrane helix</keyword>
<evidence type="ECO:0000256" key="5">
    <source>
        <dbReference type="SAM" id="Phobius"/>
    </source>
</evidence>
<dbReference type="AlphaFoldDB" id="A0A9Q0RGL4"/>
<evidence type="ECO:0000313" key="6">
    <source>
        <dbReference type="EMBL" id="KAJ5077879.1"/>
    </source>
</evidence>
<name>A0A9Q0RGL4_ANAIG</name>
<dbReference type="GO" id="GO:0005789">
    <property type="term" value="C:endoplasmic reticulum membrane"/>
    <property type="evidence" value="ECO:0007669"/>
    <property type="project" value="InterPro"/>
</dbReference>
<organism evidence="6 7">
    <name type="scientific">Anaeramoeba ignava</name>
    <name type="common">Anaerobic marine amoeba</name>
    <dbReference type="NCBI Taxonomy" id="1746090"/>
    <lineage>
        <taxon>Eukaryota</taxon>
        <taxon>Metamonada</taxon>
        <taxon>Anaeramoebidae</taxon>
        <taxon>Anaeramoeba</taxon>
    </lineage>
</organism>
<feature type="transmembrane region" description="Helical" evidence="5">
    <location>
        <begin position="109"/>
        <end position="125"/>
    </location>
</feature>
<dbReference type="InterPro" id="IPR007203">
    <property type="entry name" value="ORMDL"/>
</dbReference>
<evidence type="ECO:0000256" key="4">
    <source>
        <dbReference type="ARBA" id="ARBA00023136"/>
    </source>
</evidence>
<dbReference type="Pfam" id="PF04061">
    <property type="entry name" value="ORMDL"/>
    <property type="match status" value="1"/>
</dbReference>
<dbReference type="OMA" id="LANISIW"/>
<accession>A0A9Q0RGL4</accession>
<feature type="transmembrane region" description="Helical" evidence="5">
    <location>
        <begin position="30"/>
        <end position="49"/>
    </location>
</feature>
<protein>
    <submittedName>
        <fullName evidence="6">Orm1-like protein</fullName>
    </submittedName>
</protein>
<keyword evidence="2 5" id="KW-0812">Transmembrane</keyword>
<comment type="subcellular location">
    <subcellularLocation>
        <location evidence="1">Membrane</location>
        <topology evidence="1">Multi-pass membrane protein</topology>
    </subcellularLocation>
</comment>
<keyword evidence="4 5" id="KW-0472">Membrane</keyword>